<keyword evidence="2" id="KW-0812">Transmembrane</keyword>
<dbReference type="EMBL" id="LSDA01000099">
    <property type="protein sequence ID" value="KXB56889.1"/>
    <property type="molecule type" value="Genomic_DNA"/>
</dbReference>
<proteinExistence type="predicted"/>
<keyword evidence="2" id="KW-0472">Membrane</keyword>
<dbReference type="Proteomes" id="UP000070394">
    <property type="component" value="Unassembled WGS sequence"/>
</dbReference>
<feature type="region of interest" description="Disordered" evidence="1">
    <location>
        <begin position="154"/>
        <end position="183"/>
    </location>
</feature>
<evidence type="ECO:0000256" key="1">
    <source>
        <dbReference type="SAM" id="MobiDB-lite"/>
    </source>
</evidence>
<keyword evidence="3" id="KW-0732">Signal</keyword>
<comment type="caution">
    <text evidence="4">The sequence shown here is derived from an EMBL/GenBank/DDBJ whole genome shotgun (WGS) entry which is preliminary data.</text>
</comment>
<protein>
    <submittedName>
        <fullName evidence="4">Sortase B cell surface sorting signal</fullName>
    </submittedName>
</protein>
<evidence type="ECO:0000256" key="2">
    <source>
        <dbReference type="SAM" id="Phobius"/>
    </source>
</evidence>
<dbReference type="STRING" id="467210.HMPREF1866_01799"/>
<feature type="transmembrane region" description="Helical" evidence="2">
    <location>
        <begin position="232"/>
        <end position="249"/>
    </location>
</feature>
<name>A0A133ZN63_9FIRM</name>
<sequence>MKKIVFFLLTLYFILVPRDALAANVKLPININVSGSNPIYYRYEINVSRLDSHNNVVSNSVIPVYLRKNATLTYDFGEFDDVGEYKYSISLANADNEKFNFDRRNYIVHIQVLTNGRSLYTNTYLEDPLEPAKPASVDFNVKYLVEIKYPNPNDKGYNDGSSSRDEIRQKKNTENNKNETKENVAPTIEIDEPYNKPPIKPSDSKNAGTIVKVVKRMKKAIVKTADESGIEFYITLFIVSLCVFILLFFRKRKNHL</sequence>
<feature type="chain" id="PRO_5007461129" evidence="3">
    <location>
        <begin position="23"/>
        <end position="256"/>
    </location>
</feature>
<accession>A0A133ZN63</accession>
<evidence type="ECO:0000256" key="3">
    <source>
        <dbReference type="SAM" id="SignalP"/>
    </source>
</evidence>
<dbReference type="NCBIfam" id="TIGR03063">
    <property type="entry name" value="srtB_target"/>
    <property type="match status" value="1"/>
</dbReference>
<organism evidence="4 5">
    <name type="scientific">Lachnoanaerobaculum saburreum</name>
    <dbReference type="NCBI Taxonomy" id="467210"/>
    <lineage>
        <taxon>Bacteria</taxon>
        <taxon>Bacillati</taxon>
        <taxon>Bacillota</taxon>
        <taxon>Clostridia</taxon>
        <taxon>Lachnospirales</taxon>
        <taxon>Lachnospiraceae</taxon>
        <taxon>Lachnoanaerobaculum</taxon>
    </lineage>
</organism>
<reference evidence="5" key="1">
    <citation type="submission" date="2016-01" db="EMBL/GenBank/DDBJ databases">
        <authorList>
            <person name="Mitreva M."/>
            <person name="Pepin K.H."/>
            <person name="Mihindukulasuriya K.A."/>
            <person name="Fulton R."/>
            <person name="Fronick C."/>
            <person name="O'Laughlin M."/>
            <person name="Miner T."/>
            <person name="Herter B."/>
            <person name="Rosa B.A."/>
            <person name="Cordes M."/>
            <person name="Tomlinson C."/>
            <person name="Wollam A."/>
            <person name="Palsikar V.B."/>
            <person name="Mardis E.R."/>
            <person name="Wilson R.K."/>
        </authorList>
    </citation>
    <scope>NUCLEOTIDE SEQUENCE [LARGE SCALE GENOMIC DNA]</scope>
    <source>
        <strain evidence="5">DNF00896</strain>
    </source>
</reference>
<gene>
    <name evidence="4" type="ORF">HMPREF1866_01799</name>
</gene>
<feature type="signal peptide" evidence="3">
    <location>
        <begin position="1"/>
        <end position="22"/>
    </location>
</feature>
<dbReference type="OrthoDB" id="2062420at2"/>
<evidence type="ECO:0000313" key="4">
    <source>
        <dbReference type="EMBL" id="KXB56889.1"/>
    </source>
</evidence>
<evidence type="ECO:0000313" key="5">
    <source>
        <dbReference type="Proteomes" id="UP000070394"/>
    </source>
</evidence>
<dbReference type="RefSeq" id="WP_009446181.1">
    <property type="nucleotide sequence ID" value="NZ_KQ959833.1"/>
</dbReference>
<keyword evidence="2" id="KW-1133">Transmembrane helix</keyword>
<keyword evidence="5" id="KW-1185">Reference proteome</keyword>
<feature type="compositionally biased region" description="Basic and acidic residues" evidence="1">
    <location>
        <begin position="162"/>
        <end position="182"/>
    </location>
</feature>
<dbReference type="InterPro" id="IPR017502">
    <property type="entry name" value="Sortase_SrtB_target"/>
</dbReference>
<dbReference type="PATRIC" id="fig|467210.3.peg.1785"/>
<dbReference type="AlphaFoldDB" id="A0A133ZN63"/>